<evidence type="ECO:0000313" key="1">
    <source>
        <dbReference type="EMBL" id="CAI4030559.1"/>
    </source>
</evidence>
<proteinExistence type="predicted"/>
<evidence type="ECO:0000313" key="2">
    <source>
        <dbReference type="Proteomes" id="UP001179121"/>
    </source>
</evidence>
<keyword evidence="2" id="KW-1185">Reference proteome</keyword>
<dbReference type="KEGG" id="nti:DNFV4_00987"/>
<gene>
    <name evidence="1" type="ORF">DNFV4_00987</name>
</gene>
<organism evidence="1 2">
    <name type="scientific">Nitrospira tepida</name>
    <dbReference type="NCBI Taxonomy" id="2973512"/>
    <lineage>
        <taxon>Bacteria</taxon>
        <taxon>Pseudomonadati</taxon>
        <taxon>Nitrospirota</taxon>
        <taxon>Nitrospiria</taxon>
        <taxon>Nitrospirales</taxon>
        <taxon>Nitrospiraceae</taxon>
        <taxon>Nitrospira</taxon>
    </lineage>
</organism>
<protein>
    <submittedName>
        <fullName evidence="1">Uncharacterized protein</fullName>
    </submittedName>
</protein>
<dbReference type="Proteomes" id="UP001179121">
    <property type="component" value="Chromosome"/>
</dbReference>
<sequence>MPSADRTLFLNQFCHDITLLLDHASTATRRADHKAAGQHARQAVALIERAVRKDYLRQDDAAQILAKIRRAWPESSI</sequence>
<dbReference type="RefSeq" id="WP_289267543.1">
    <property type="nucleotide sequence ID" value="NZ_OX365700.1"/>
</dbReference>
<accession>A0AA86T253</accession>
<name>A0AA86T253_9BACT</name>
<dbReference type="EMBL" id="OX365700">
    <property type="protein sequence ID" value="CAI4030559.1"/>
    <property type="molecule type" value="Genomic_DNA"/>
</dbReference>
<dbReference type="AlphaFoldDB" id="A0AA86T253"/>
<reference evidence="1" key="1">
    <citation type="submission" date="2022-10" db="EMBL/GenBank/DDBJ databases">
        <authorList>
            <person name="Koch H."/>
        </authorList>
    </citation>
    <scope>NUCLEOTIDE SEQUENCE</scope>
    <source>
        <strain evidence="1">DNF</strain>
    </source>
</reference>